<organism evidence="10 11">
    <name type="scientific">Granulicella mallensis</name>
    <dbReference type="NCBI Taxonomy" id="940614"/>
    <lineage>
        <taxon>Bacteria</taxon>
        <taxon>Pseudomonadati</taxon>
        <taxon>Acidobacteriota</taxon>
        <taxon>Terriglobia</taxon>
        <taxon>Terriglobales</taxon>
        <taxon>Acidobacteriaceae</taxon>
        <taxon>Granulicella</taxon>
    </lineage>
</organism>
<dbReference type="PANTHER" id="PTHR30026:SF20">
    <property type="entry name" value="OUTER MEMBRANE PROTEIN TOLC"/>
    <property type="match status" value="1"/>
</dbReference>
<evidence type="ECO:0000256" key="9">
    <source>
        <dbReference type="SAM" id="SignalP"/>
    </source>
</evidence>
<keyword evidence="7" id="KW-0998">Cell outer membrane</keyword>
<evidence type="ECO:0000256" key="1">
    <source>
        <dbReference type="ARBA" id="ARBA00004442"/>
    </source>
</evidence>
<evidence type="ECO:0000313" key="10">
    <source>
        <dbReference type="EMBL" id="MBB5064356.1"/>
    </source>
</evidence>
<dbReference type="SUPFAM" id="SSF56954">
    <property type="entry name" value="Outer membrane efflux proteins (OEP)"/>
    <property type="match status" value="1"/>
</dbReference>
<dbReference type="AlphaFoldDB" id="A0A7W7ZQN3"/>
<dbReference type="Pfam" id="PF02321">
    <property type="entry name" value="OEP"/>
    <property type="match status" value="2"/>
</dbReference>
<keyword evidence="3" id="KW-0813">Transport</keyword>
<evidence type="ECO:0000256" key="4">
    <source>
        <dbReference type="ARBA" id="ARBA00022452"/>
    </source>
</evidence>
<dbReference type="EMBL" id="JACHIO010000010">
    <property type="protein sequence ID" value="MBB5064356.1"/>
    <property type="molecule type" value="Genomic_DNA"/>
</dbReference>
<dbReference type="InterPro" id="IPR051906">
    <property type="entry name" value="TolC-like"/>
</dbReference>
<dbReference type="GO" id="GO:0015288">
    <property type="term" value="F:porin activity"/>
    <property type="evidence" value="ECO:0007669"/>
    <property type="project" value="TreeGrafter"/>
</dbReference>
<dbReference type="Gene3D" id="1.20.1600.10">
    <property type="entry name" value="Outer membrane efflux proteins (OEP)"/>
    <property type="match status" value="1"/>
</dbReference>
<accession>A0A7W7ZQN3</accession>
<evidence type="ECO:0000256" key="8">
    <source>
        <dbReference type="SAM" id="MobiDB-lite"/>
    </source>
</evidence>
<sequence length="498" mass="52880">MVKVNKRAFPIALALLLAVACVPAVAQSSGGSSTTDSSSNIQSVTAVQQQLSQPGPSVTPSSAADSSFRGSIVRDKATGDVLQLTLDDAMQRGLRNNLGLVLQTSNEKSANGQRLQQLQELLPTVKGSASIEVEQVNLAAYGLKFPGLNPIIGPFQVVDFRAYLTQKLVDLQSLENYISSRHNFEAAKLSAQDARDLVVLTVGNAYLLCIADAARIEAVKADMATSKVSLDQATAAHEAGTSPRLDVLRAQVDYQNEDQNLIATTNQLAKDKLALARAIGLPLEQKYELANTEPFAALDTPDPETAFQAALKQRKDLAAMAEQLKAAQAGKKAAFDSQLPSASFSGDYGDMGTTPGHSHGTFTATGQVSAPILQIAKTRGQEEVAGAQFDQTQAKLSDQVQQVNADVRDAILDIQSSAKLVEATKSNVDLAHEALSEAQQRFKAGVEDSLPVSQALSADEQANDQYISALYQHNVAKLSLARALGVASTNYKDYLGGK</sequence>
<comment type="similarity">
    <text evidence="2">Belongs to the outer membrane factor (OMF) (TC 1.B.17) family.</text>
</comment>
<feature type="compositionally biased region" description="Polar residues" evidence="8">
    <location>
        <begin position="40"/>
        <end position="69"/>
    </location>
</feature>
<keyword evidence="5" id="KW-0812">Transmembrane</keyword>
<name>A0A7W7ZQN3_9BACT</name>
<keyword evidence="4" id="KW-1134">Transmembrane beta strand</keyword>
<comment type="subcellular location">
    <subcellularLocation>
        <location evidence="1">Cell outer membrane</location>
    </subcellularLocation>
</comment>
<dbReference type="GO" id="GO:0009279">
    <property type="term" value="C:cell outer membrane"/>
    <property type="evidence" value="ECO:0007669"/>
    <property type="project" value="UniProtKB-SubCell"/>
</dbReference>
<feature type="signal peptide" evidence="9">
    <location>
        <begin position="1"/>
        <end position="26"/>
    </location>
</feature>
<evidence type="ECO:0000256" key="5">
    <source>
        <dbReference type="ARBA" id="ARBA00022692"/>
    </source>
</evidence>
<dbReference type="Proteomes" id="UP000584867">
    <property type="component" value="Unassembled WGS sequence"/>
</dbReference>
<dbReference type="InterPro" id="IPR003423">
    <property type="entry name" value="OMP_efflux"/>
</dbReference>
<dbReference type="PROSITE" id="PS51257">
    <property type="entry name" value="PROKAR_LIPOPROTEIN"/>
    <property type="match status" value="1"/>
</dbReference>
<gene>
    <name evidence="10" type="ORF">HDF15_002710</name>
</gene>
<feature type="compositionally biased region" description="Low complexity" evidence="8">
    <location>
        <begin position="28"/>
        <end position="39"/>
    </location>
</feature>
<reference evidence="10 11" key="1">
    <citation type="submission" date="2020-08" db="EMBL/GenBank/DDBJ databases">
        <title>Genomic Encyclopedia of Type Strains, Phase IV (KMG-V): Genome sequencing to study the core and pangenomes of soil and plant-associated prokaryotes.</title>
        <authorList>
            <person name="Whitman W."/>
        </authorList>
    </citation>
    <scope>NUCLEOTIDE SEQUENCE [LARGE SCALE GENOMIC DNA]</scope>
    <source>
        <strain evidence="10 11">X5P3</strain>
    </source>
</reference>
<protein>
    <submittedName>
        <fullName evidence="10">Outer membrane protein TolC</fullName>
    </submittedName>
</protein>
<evidence type="ECO:0000256" key="3">
    <source>
        <dbReference type="ARBA" id="ARBA00022448"/>
    </source>
</evidence>
<keyword evidence="6" id="KW-0472">Membrane</keyword>
<comment type="caution">
    <text evidence="10">The sequence shown here is derived from an EMBL/GenBank/DDBJ whole genome shotgun (WGS) entry which is preliminary data.</text>
</comment>
<feature type="region of interest" description="Disordered" evidence="8">
    <location>
        <begin position="28"/>
        <end position="69"/>
    </location>
</feature>
<evidence type="ECO:0000256" key="6">
    <source>
        <dbReference type="ARBA" id="ARBA00023136"/>
    </source>
</evidence>
<evidence type="ECO:0000313" key="11">
    <source>
        <dbReference type="Proteomes" id="UP000584867"/>
    </source>
</evidence>
<dbReference type="PANTHER" id="PTHR30026">
    <property type="entry name" value="OUTER MEMBRANE PROTEIN TOLC"/>
    <property type="match status" value="1"/>
</dbReference>
<proteinExistence type="inferred from homology"/>
<dbReference type="GO" id="GO:0015562">
    <property type="term" value="F:efflux transmembrane transporter activity"/>
    <property type="evidence" value="ECO:0007669"/>
    <property type="project" value="InterPro"/>
</dbReference>
<keyword evidence="9" id="KW-0732">Signal</keyword>
<dbReference type="GO" id="GO:1990281">
    <property type="term" value="C:efflux pump complex"/>
    <property type="evidence" value="ECO:0007669"/>
    <property type="project" value="TreeGrafter"/>
</dbReference>
<evidence type="ECO:0000256" key="7">
    <source>
        <dbReference type="ARBA" id="ARBA00023237"/>
    </source>
</evidence>
<feature type="chain" id="PRO_5030820966" evidence="9">
    <location>
        <begin position="27"/>
        <end position="498"/>
    </location>
</feature>
<dbReference type="RefSeq" id="WP_184256193.1">
    <property type="nucleotide sequence ID" value="NZ_JACHIO010000010.1"/>
</dbReference>
<evidence type="ECO:0000256" key="2">
    <source>
        <dbReference type="ARBA" id="ARBA00007613"/>
    </source>
</evidence>